<reference evidence="3" key="3">
    <citation type="submission" date="2015-04" db="UniProtKB">
        <authorList>
            <consortium name="EnsemblPlants"/>
        </authorList>
    </citation>
    <scope>IDENTIFICATION</scope>
    <source>
        <strain evidence="3">cv. Jemalong A17</strain>
    </source>
</reference>
<evidence type="ECO:0000313" key="2">
    <source>
        <dbReference type="EMBL" id="AET04384.1"/>
    </source>
</evidence>
<reference evidence="2 4" key="2">
    <citation type="journal article" date="2014" name="BMC Genomics">
        <title>An improved genome release (version Mt4.0) for the model legume Medicago truncatula.</title>
        <authorList>
            <person name="Tang H."/>
            <person name="Krishnakumar V."/>
            <person name="Bidwell S."/>
            <person name="Rosen B."/>
            <person name="Chan A."/>
            <person name="Zhou S."/>
            <person name="Gentzbittel L."/>
            <person name="Childs K.L."/>
            <person name="Yandell M."/>
            <person name="Gundlach H."/>
            <person name="Mayer K.F."/>
            <person name="Schwartz D.C."/>
            <person name="Town C.D."/>
        </authorList>
    </citation>
    <scope>GENOME REANNOTATION</scope>
    <source>
        <strain evidence="3 4">cv. Jemalong A17</strain>
    </source>
</reference>
<dbReference type="EMBL" id="CM001224">
    <property type="protein sequence ID" value="AET04384.1"/>
    <property type="molecule type" value="Genomic_DNA"/>
</dbReference>
<feature type="domain" description="RNase H type-1" evidence="1">
    <location>
        <begin position="2"/>
        <end position="77"/>
    </location>
</feature>
<dbReference type="GO" id="GO:0004523">
    <property type="term" value="F:RNA-DNA hybrid ribonuclease activity"/>
    <property type="evidence" value="ECO:0007669"/>
    <property type="project" value="InterPro"/>
</dbReference>
<dbReference type="Pfam" id="PF13456">
    <property type="entry name" value="RVT_3"/>
    <property type="match status" value="1"/>
</dbReference>
<reference evidence="2 4" key="1">
    <citation type="journal article" date="2011" name="Nature">
        <title>The Medicago genome provides insight into the evolution of rhizobial symbioses.</title>
        <authorList>
            <person name="Young N.D."/>
            <person name="Debelle F."/>
            <person name="Oldroyd G.E."/>
            <person name="Geurts R."/>
            <person name="Cannon S.B."/>
            <person name="Udvardi M.K."/>
            <person name="Benedito V.A."/>
            <person name="Mayer K.F."/>
            <person name="Gouzy J."/>
            <person name="Schoof H."/>
            <person name="Van de Peer Y."/>
            <person name="Proost S."/>
            <person name="Cook D.R."/>
            <person name="Meyers B.C."/>
            <person name="Spannagl M."/>
            <person name="Cheung F."/>
            <person name="De Mita S."/>
            <person name="Krishnakumar V."/>
            <person name="Gundlach H."/>
            <person name="Zhou S."/>
            <person name="Mudge J."/>
            <person name="Bharti A.K."/>
            <person name="Murray J.D."/>
            <person name="Naoumkina M.A."/>
            <person name="Rosen B."/>
            <person name="Silverstein K.A."/>
            <person name="Tang H."/>
            <person name="Rombauts S."/>
            <person name="Zhao P.X."/>
            <person name="Zhou P."/>
            <person name="Barbe V."/>
            <person name="Bardou P."/>
            <person name="Bechner M."/>
            <person name="Bellec A."/>
            <person name="Berger A."/>
            <person name="Berges H."/>
            <person name="Bidwell S."/>
            <person name="Bisseling T."/>
            <person name="Choisne N."/>
            <person name="Couloux A."/>
            <person name="Denny R."/>
            <person name="Deshpande S."/>
            <person name="Dai X."/>
            <person name="Doyle J.J."/>
            <person name="Dudez A.M."/>
            <person name="Farmer A.D."/>
            <person name="Fouteau S."/>
            <person name="Franken C."/>
            <person name="Gibelin C."/>
            <person name="Gish J."/>
            <person name="Goldstein S."/>
            <person name="Gonzalez A.J."/>
            <person name="Green P.J."/>
            <person name="Hallab A."/>
            <person name="Hartog M."/>
            <person name="Hua A."/>
            <person name="Humphray S.J."/>
            <person name="Jeong D.H."/>
            <person name="Jing Y."/>
            <person name="Jocker A."/>
            <person name="Kenton S.M."/>
            <person name="Kim D.J."/>
            <person name="Klee K."/>
            <person name="Lai H."/>
            <person name="Lang C."/>
            <person name="Lin S."/>
            <person name="Macmil S.L."/>
            <person name="Magdelenat G."/>
            <person name="Matthews L."/>
            <person name="McCorrison J."/>
            <person name="Monaghan E.L."/>
            <person name="Mun J.H."/>
            <person name="Najar F.Z."/>
            <person name="Nicholson C."/>
            <person name="Noirot C."/>
            <person name="O'Bleness M."/>
            <person name="Paule C.R."/>
            <person name="Poulain J."/>
            <person name="Prion F."/>
            <person name="Qin B."/>
            <person name="Qu C."/>
            <person name="Retzel E.F."/>
            <person name="Riddle C."/>
            <person name="Sallet E."/>
            <person name="Samain S."/>
            <person name="Samson N."/>
            <person name="Sanders I."/>
            <person name="Saurat O."/>
            <person name="Scarpelli C."/>
            <person name="Schiex T."/>
            <person name="Segurens B."/>
            <person name="Severin A.J."/>
            <person name="Sherrier D.J."/>
            <person name="Shi R."/>
            <person name="Sims S."/>
            <person name="Singer S.R."/>
            <person name="Sinharoy S."/>
            <person name="Sterck L."/>
            <person name="Viollet A."/>
            <person name="Wang B.B."/>
            <person name="Wang K."/>
            <person name="Wang M."/>
            <person name="Wang X."/>
            <person name="Warfsmann J."/>
            <person name="Weissenbach J."/>
            <person name="White D.D."/>
            <person name="White J.D."/>
            <person name="Wiley G.B."/>
            <person name="Wincker P."/>
            <person name="Xing Y."/>
            <person name="Yang L."/>
            <person name="Yao Z."/>
            <person name="Ying F."/>
            <person name="Zhai J."/>
            <person name="Zhou L."/>
            <person name="Zuber A."/>
            <person name="Denarie J."/>
            <person name="Dixon R.A."/>
            <person name="May G.D."/>
            <person name="Schwartz D.C."/>
            <person name="Rogers J."/>
            <person name="Quetier F."/>
            <person name="Town C.D."/>
            <person name="Roe B.A."/>
        </authorList>
    </citation>
    <scope>NUCLEOTIDE SEQUENCE [LARGE SCALE GENOMIC DNA]</scope>
    <source>
        <strain evidence="2">A17</strain>
        <strain evidence="3 4">cv. Jemalong A17</strain>
    </source>
</reference>
<dbReference type="GO" id="GO:0003676">
    <property type="term" value="F:nucleic acid binding"/>
    <property type="evidence" value="ECO:0007669"/>
    <property type="project" value="InterPro"/>
</dbReference>
<keyword evidence="4" id="KW-1185">Reference proteome</keyword>
<organism evidence="2 4">
    <name type="scientific">Medicago truncatula</name>
    <name type="common">Barrel medic</name>
    <name type="synonym">Medicago tribuloides</name>
    <dbReference type="NCBI Taxonomy" id="3880"/>
    <lineage>
        <taxon>Eukaryota</taxon>
        <taxon>Viridiplantae</taxon>
        <taxon>Streptophyta</taxon>
        <taxon>Embryophyta</taxon>
        <taxon>Tracheophyta</taxon>
        <taxon>Spermatophyta</taxon>
        <taxon>Magnoliopsida</taxon>
        <taxon>eudicotyledons</taxon>
        <taxon>Gunneridae</taxon>
        <taxon>Pentapetalae</taxon>
        <taxon>rosids</taxon>
        <taxon>fabids</taxon>
        <taxon>Fabales</taxon>
        <taxon>Fabaceae</taxon>
        <taxon>Papilionoideae</taxon>
        <taxon>50 kb inversion clade</taxon>
        <taxon>NPAAA clade</taxon>
        <taxon>Hologalegina</taxon>
        <taxon>IRL clade</taxon>
        <taxon>Trifolieae</taxon>
        <taxon>Medicago</taxon>
    </lineage>
</organism>
<proteinExistence type="predicted"/>
<sequence length="79" mass="8793">MLIDDEGCYVLAKTEWMSPLLDVDLGETLGLLSVMYWVHDLELGIVDFELDSKTVVDSLYGSKSGISNFSTVINDCRCI</sequence>
<name>G7L827_MEDTR</name>
<dbReference type="Proteomes" id="UP000002051">
    <property type="component" value="Chromosome 8"/>
</dbReference>
<gene>
    <name evidence="2" type="ordered locus">MTR_8g088220</name>
</gene>
<dbReference type="PaxDb" id="3880-AET04384"/>
<evidence type="ECO:0000313" key="4">
    <source>
        <dbReference type="Proteomes" id="UP000002051"/>
    </source>
</evidence>
<evidence type="ECO:0000313" key="3">
    <source>
        <dbReference type="EnsemblPlants" id="AET04384"/>
    </source>
</evidence>
<protein>
    <recommendedName>
        <fullName evidence="1">RNase H type-1 domain-containing protein</fullName>
    </recommendedName>
</protein>
<accession>G7L827</accession>
<dbReference type="HOGENOM" id="CLU_184746_0_0_1"/>
<dbReference type="EnsemblPlants" id="AET04384">
    <property type="protein sequence ID" value="AET04384"/>
    <property type="gene ID" value="MTR_8g088220"/>
</dbReference>
<dbReference type="AlphaFoldDB" id="G7L827"/>
<dbReference type="InterPro" id="IPR002156">
    <property type="entry name" value="RNaseH_domain"/>
</dbReference>
<evidence type="ECO:0000259" key="1">
    <source>
        <dbReference type="Pfam" id="PF13456"/>
    </source>
</evidence>